<feature type="region of interest" description="Disordered" evidence="1">
    <location>
        <begin position="1"/>
        <end position="48"/>
    </location>
</feature>
<organism evidence="2 3">
    <name type="scientific">Streptomyces roseirectus</name>
    <dbReference type="NCBI Taxonomy" id="2768066"/>
    <lineage>
        <taxon>Bacteria</taxon>
        <taxon>Bacillati</taxon>
        <taxon>Actinomycetota</taxon>
        <taxon>Actinomycetes</taxon>
        <taxon>Kitasatosporales</taxon>
        <taxon>Streptomycetaceae</taxon>
        <taxon>Streptomyces</taxon>
    </lineage>
</organism>
<dbReference type="EMBL" id="CP060828">
    <property type="protein sequence ID" value="QNP68723.1"/>
    <property type="molecule type" value="Genomic_DNA"/>
</dbReference>
<dbReference type="AlphaFoldDB" id="A0A7H0I7F7"/>
<feature type="compositionally biased region" description="Pro residues" evidence="1">
    <location>
        <begin position="15"/>
        <end position="27"/>
    </location>
</feature>
<gene>
    <name evidence="2" type="ORF">IAG44_04115</name>
</gene>
<name>A0A7H0I7F7_9ACTN</name>
<dbReference type="RefSeq" id="WP_187745762.1">
    <property type="nucleotide sequence ID" value="NZ_CP060828.1"/>
</dbReference>
<keyword evidence="3" id="KW-1185">Reference proteome</keyword>
<evidence type="ECO:0000313" key="2">
    <source>
        <dbReference type="EMBL" id="QNP68723.1"/>
    </source>
</evidence>
<sequence>MTTETTDTPETDTPEPAPRPQVTPQPRPALRLLGSDDAPTCEDGVCHL</sequence>
<protein>
    <submittedName>
        <fullName evidence="2">Uncharacterized protein</fullName>
    </submittedName>
</protein>
<accession>A0A7H0I7F7</accession>
<reference evidence="2 3" key="1">
    <citation type="submission" date="2020-08" db="EMBL/GenBank/DDBJ databases">
        <title>A novel species.</title>
        <authorList>
            <person name="Gao J."/>
        </authorList>
    </citation>
    <scope>NUCLEOTIDE SEQUENCE [LARGE SCALE GENOMIC DNA]</scope>
    <source>
        <strain evidence="2 3">CRXT-G-22</strain>
    </source>
</reference>
<dbReference type="KEGG" id="sroi:IAG44_04115"/>
<evidence type="ECO:0000313" key="3">
    <source>
        <dbReference type="Proteomes" id="UP000516052"/>
    </source>
</evidence>
<dbReference type="Proteomes" id="UP000516052">
    <property type="component" value="Chromosome"/>
</dbReference>
<proteinExistence type="predicted"/>
<evidence type="ECO:0000256" key="1">
    <source>
        <dbReference type="SAM" id="MobiDB-lite"/>
    </source>
</evidence>